<evidence type="ECO:0000313" key="1">
    <source>
        <dbReference type="EMBL" id="CAG7720035.1"/>
    </source>
</evidence>
<name>A0A8J2JMB4_9HEXA</name>
<dbReference type="Proteomes" id="UP000708208">
    <property type="component" value="Unassembled WGS sequence"/>
</dbReference>
<dbReference type="AlphaFoldDB" id="A0A8J2JMB4"/>
<dbReference type="GO" id="GO:0016705">
    <property type="term" value="F:oxidoreductase activity, acting on paired donors, with incorporation or reduction of molecular oxygen"/>
    <property type="evidence" value="ECO:0007669"/>
    <property type="project" value="InterPro"/>
</dbReference>
<proteinExistence type="predicted"/>
<reference evidence="1" key="1">
    <citation type="submission" date="2021-06" db="EMBL/GenBank/DDBJ databases">
        <authorList>
            <person name="Hodson N. C."/>
            <person name="Mongue J. A."/>
            <person name="Jaron S. K."/>
        </authorList>
    </citation>
    <scope>NUCLEOTIDE SEQUENCE</scope>
</reference>
<dbReference type="GO" id="GO:0004497">
    <property type="term" value="F:monooxygenase activity"/>
    <property type="evidence" value="ECO:0007669"/>
    <property type="project" value="InterPro"/>
</dbReference>
<organism evidence="1 2">
    <name type="scientific">Allacma fusca</name>
    <dbReference type="NCBI Taxonomy" id="39272"/>
    <lineage>
        <taxon>Eukaryota</taxon>
        <taxon>Metazoa</taxon>
        <taxon>Ecdysozoa</taxon>
        <taxon>Arthropoda</taxon>
        <taxon>Hexapoda</taxon>
        <taxon>Collembola</taxon>
        <taxon>Symphypleona</taxon>
        <taxon>Sminthuridae</taxon>
        <taxon>Allacma</taxon>
    </lineage>
</organism>
<dbReference type="OrthoDB" id="1844152at2759"/>
<dbReference type="GO" id="GO:0005506">
    <property type="term" value="F:iron ion binding"/>
    <property type="evidence" value="ECO:0007669"/>
    <property type="project" value="InterPro"/>
</dbReference>
<comment type="caution">
    <text evidence="1">The sequence shown here is derived from an EMBL/GenBank/DDBJ whole genome shotgun (WGS) entry which is preliminary data.</text>
</comment>
<dbReference type="Pfam" id="PF00067">
    <property type="entry name" value="p450"/>
    <property type="match status" value="1"/>
</dbReference>
<dbReference type="GO" id="GO:0020037">
    <property type="term" value="F:heme binding"/>
    <property type="evidence" value="ECO:0007669"/>
    <property type="project" value="InterPro"/>
</dbReference>
<dbReference type="InterPro" id="IPR001128">
    <property type="entry name" value="Cyt_P450"/>
</dbReference>
<gene>
    <name evidence="1" type="ORF">AFUS01_LOCUS9326</name>
</gene>
<protein>
    <recommendedName>
        <fullName evidence="3">Cytochrome P450</fullName>
    </recommendedName>
</protein>
<evidence type="ECO:0000313" key="2">
    <source>
        <dbReference type="Proteomes" id="UP000708208"/>
    </source>
</evidence>
<dbReference type="EMBL" id="CAJVCH010066661">
    <property type="protein sequence ID" value="CAG7720035.1"/>
    <property type="molecule type" value="Genomic_DNA"/>
</dbReference>
<dbReference type="PANTHER" id="PTHR24299">
    <property type="entry name" value="CYTOCHROME P450 FAMILY 1"/>
    <property type="match status" value="1"/>
</dbReference>
<accession>A0A8J2JMB4</accession>
<evidence type="ECO:0008006" key="3">
    <source>
        <dbReference type="Google" id="ProtNLM"/>
    </source>
</evidence>
<sequence>MMILVGIVCILLYIISTHRQRKYRLPPGPWSFPIVGNLQWLQKFPWIYLSTLGKTYGPIATIKFGRARVFLLNDIETWKEAFRREEFSRQPGKIFEAVLKNKSIIFGDGNPEIKRKSHYYLGN</sequence>
<keyword evidence="2" id="KW-1185">Reference proteome</keyword>